<dbReference type="EMBL" id="UFAJ01000247">
    <property type="protein sequence ID" value="SSD59992.1"/>
    <property type="molecule type" value="Genomic_DNA"/>
</dbReference>
<organism evidence="5 6">
    <name type="scientific">Saccharomycodes ludwigii</name>
    <dbReference type="NCBI Taxonomy" id="36035"/>
    <lineage>
        <taxon>Eukaryota</taxon>
        <taxon>Fungi</taxon>
        <taxon>Dikarya</taxon>
        <taxon>Ascomycota</taxon>
        <taxon>Saccharomycotina</taxon>
        <taxon>Saccharomycetes</taxon>
        <taxon>Saccharomycodales</taxon>
        <taxon>Saccharomycodaceae</taxon>
        <taxon>Saccharomycodes</taxon>
    </lineage>
</organism>
<feature type="transmembrane region" description="Helical" evidence="2">
    <location>
        <begin position="98"/>
        <end position="120"/>
    </location>
</feature>
<dbReference type="AlphaFoldDB" id="A0A376B5T7"/>
<feature type="transmembrane region" description="Helical" evidence="2">
    <location>
        <begin position="480"/>
        <end position="498"/>
    </location>
</feature>
<feature type="transmembrane region" description="Helical" evidence="2">
    <location>
        <begin position="401"/>
        <end position="419"/>
    </location>
</feature>
<evidence type="ECO:0008006" key="7">
    <source>
        <dbReference type="Google" id="ProtNLM"/>
    </source>
</evidence>
<dbReference type="VEuPathDB" id="FungiDB:SCODWIG_01753"/>
<name>A0A376B5T7_9ASCO</name>
<keyword evidence="6" id="KW-1185">Reference proteome</keyword>
<feature type="transmembrane region" description="Helical" evidence="2">
    <location>
        <begin position="361"/>
        <end position="381"/>
    </location>
</feature>
<feature type="transmembrane region" description="Helical" evidence="2">
    <location>
        <begin position="275"/>
        <end position="298"/>
    </location>
</feature>
<feature type="region of interest" description="Disordered" evidence="1">
    <location>
        <begin position="192"/>
        <end position="213"/>
    </location>
</feature>
<evidence type="ECO:0000313" key="5">
    <source>
        <dbReference type="EMBL" id="SSD59992.1"/>
    </source>
</evidence>
<dbReference type="Pfam" id="PF10348">
    <property type="entry name" value="DUF2427"/>
    <property type="match status" value="1"/>
</dbReference>
<evidence type="ECO:0000259" key="3">
    <source>
        <dbReference type="Pfam" id="PF10348"/>
    </source>
</evidence>
<sequence>MDDTDQLTPVDTQNNEMDSPEIVPIPHEVMHMHGVPILQKSLTAAERLYWENYDTTTYFTDSNLGNRNAFWYHVFSLVLSAFVLYPICLALNNIGSNWYLPILTLTEIMIISSLFSLSIFDSSVTESLYPHHIYRVFSWILFFIVQLHYTSAVLLRAFKWISGNKGGNIEDSGEFYPLGNYYRDEPDEEEEHLSSSPATTLTNNRSSSNSTESVANDITADLESSSERLFSLNAHRFKGKMSLKRDSILSKVFSNPTIKKLSLNFSTLASIIFHLLNYFLFLFLLVDVFVGLAVGNLFGKGLHIFNLLAHWIKGGVFFLLGVISLARYCGFGANKGWAWNAFYISDSNVSRLSNALPRGGITLEGVESFLIFFYGSTNVFLEHLASQDGIWTPKDLQHISIAFLYIGAGLCGILVEIFLNTWKFEHAKATLGLSNVKVANLGFSPNPLPAFTIFWTGILMSKHAQTSELSTAIHVQWGSMLSYGSFFRVFTFLYLLFVPTHCARTLPSQPLTELITSFCLMGGGLIFMESTDQVIEAMEYRGYTEMFTFNLSLGVVTLIMSWEMMLFMWKGWLKKRMMNN</sequence>
<dbReference type="PANTHER" id="PTHR31685">
    <property type="entry name" value="INTEGRAL MEMBRANE PROTEIN (AFU_ORTHOLOGUE AFUA_6G12730)-RELATED"/>
    <property type="match status" value="1"/>
</dbReference>
<feature type="transmembrane region" description="Helical" evidence="2">
    <location>
        <begin position="304"/>
        <end position="326"/>
    </location>
</feature>
<keyword evidence="2" id="KW-1133">Transmembrane helix</keyword>
<dbReference type="InterPro" id="IPR018827">
    <property type="entry name" value="YTP1_C"/>
</dbReference>
<feature type="transmembrane region" description="Helical" evidence="2">
    <location>
        <begin position="440"/>
        <end position="460"/>
    </location>
</feature>
<evidence type="ECO:0000256" key="2">
    <source>
        <dbReference type="SAM" id="Phobius"/>
    </source>
</evidence>
<feature type="compositionally biased region" description="Low complexity" evidence="1">
    <location>
        <begin position="199"/>
        <end position="213"/>
    </location>
</feature>
<evidence type="ECO:0000256" key="1">
    <source>
        <dbReference type="SAM" id="MobiDB-lite"/>
    </source>
</evidence>
<reference evidence="6" key="1">
    <citation type="submission" date="2018-06" db="EMBL/GenBank/DDBJ databases">
        <authorList>
            <person name="Guldener U."/>
        </authorList>
    </citation>
    <scope>NUCLEOTIDE SEQUENCE [LARGE SCALE GENOMIC DNA]</scope>
    <source>
        <strain evidence="6">UTAD17</strain>
    </source>
</reference>
<feature type="transmembrane region" description="Helical" evidence="2">
    <location>
        <begin position="70"/>
        <end position="91"/>
    </location>
</feature>
<protein>
    <recommendedName>
        <fullName evidence="7">Protein YTP1</fullName>
    </recommendedName>
</protein>
<dbReference type="PANTHER" id="PTHR31685:SF3">
    <property type="entry name" value="INTEGRAL MEMBRANE PROTEIN (AFU_ORTHOLOGUE AFUA_6G12730)"/>
    <property type="match status" value="1"/>
</dbReference>
<dbReference type="InterPro" id="IPR018825">
    <property type="entry name" value="DUF2427"/>
</dbReference>
<dbReference type="Proteomes" id="UP000262825">
    <property type="component" value="Unassembled WGS sequence"/>
</dbReference>
<feature type="domain" description="DUF2427" evidence="3">
    <location>
        <begin position="52"/>
        <end position="157"/>
    </location>
</feature>
<feature type="transmembrane region" description="Helical" evidence="2">
    <location>
        <begin position="132"/>
        <end position="155"/>
    </location>
</feature>
<feature type="transmembrane region" description="Helical" evidence="2">
    <location>
        <begin position="547"/>
        <end position="569"/>
    </location>
</feature>
<keyword evidence="2" id="KW-0472">Membrane</keyword>
<keyword evidence="2" id="KW-0812">Transmembrane</keyword>
<feature type="domain" description="Protein YTP1-like C-terminal" evidence="4">
    <location>
        <begin position="285"/>
        <end position="571"/>
    </location>
</feature>
<gene>
    <name evidence="5" type="ORF">SCODWIG_01753</name>
</gene>
<dbReference type="Pfam" id="PF10355">
    <property type="entry name" value="Ytp1"/>
    <property type="match status" value="1"/>
</dbReference>
<accession>A0A376B5T7</accession>
<proteinExistence type="predicted"/>
<evidence type="ECO:0000313" key="6">
    <source>
        <dbReference type="Proteomes" id="UP000262825"/>
    </source>
</evidence>
<evidence type="ECO:0000259" key="4">
    <source>
        <dbReference type="Pfam" id="PF10355"/>
    </source>
</evidence>